<reference evidence="2" key="1">
    <citation type="submission" date="2025-08" db="UniProtKB">
        <authorList>
            <consortium name="RefSeq"/>
        </authorList>
    </citation>
    <scope>IDENTIFICATION</scope>
</reference>
<name>A0AAJ6ZC35_PAPXU</name>
<feature type="transmembrane region" description="Helical" evidence="1">
    <location>
        <begin position="68"/>
        <end position="89"/>
    </location>
</feature>
<accession>A0AAJ6ZC35</accession>
<evidence type="ECO:0000313" key="2">
    <source>
        <dbReference type="RefSeq" id="XP_013169363.1"/>
    </source>
</evidence>
<protein>
    <submittedName>
        <fullName evidence="2">Uncharacterized protein LOC106119063</fullName>
    </submittedName>
</protein>
<dbReference type="RefSeq" id="XP_013169363.1">
    <property type="nucleotide sequence ID" value="XM_013313909.1"/>
</dbReference>
<evidence type="ECO:0000256" key="1">
    <source>
        <dbReference type="SAM" id="Phobius"/>
    </source>
</evidence>
<keyword evidence="1" id="KW-1133">Transmembrane helix</keyword>
<keyword evidence="1" id="KW-0812">Transmembrane</keyword>
<dbReference type="AlphaFoldDB" id="A0AAJ6ZC35"/>
<feature type="transmembrane region" description="Helical" evidence="1">
    <location>
        <begin position="221"/>
        <end position="240"/>
    </location>
</feature>
<dbReference type="PANTHER" id="PTHR36694:SF11">
    <property type="entry name" value="LP21121P-RELATED"/>
    <property type="match status" value="1"/>
</dbReference>
<dbReference type="KEGG" id="pxu:106119063"/>
<dbReference type="GeneID" id="106119063"/>
<feature type="transmembrane region" description="Helical" evidence="1">
    <location>
        <begin position="180"/>
        <end position="201"/>
    </location>
</feature>
<gene>
    <name evidence="2" type="primary">LOC106119063</name>
</gene>
<proteinExistence type="predicted"/>
<keyword evidence="1" id="KW-0472">Membrane</keyword>
<sequence>MRNVEYFDLTVRFEAPGCFYIIQLCSKLLRHIKITKMFGNPKECKFLNKMIRRVNNFVFFFNLRQGTILIAVHQIALSSFFLIILLVGISHAGEMLTLLHNDMEDDAERRGFYEVAYGNQLRFHEGDVISTNNQRRFAKAQDLASVTVKILYTSTIMTSIYLLCSIMLLHGAVNYKKEYILPWTLVALINLLLLIFAISIGEGHPSVIDLFNGHTMYHFTSSLLLASFMYAIATVISFSYEISSMQCAQQFADERGERLLLLDHAAHSSLLSAAQLNKLSNGTRTHFV</sequence>
<dbReference type="PANTHER" id="PTHR36694">
    <property type="entry name" value="PASIFLORA 1, ISOFORM A-RELATED"/>
    <property type="match status" value="1"/>
</dbReference>
<organism evidence="2">
    <name type="scientific">Papilio xuthus</name>
    <name type="common">Asian swallowtail butterfly</name>
    <dbReference type="NCBI Taxonomy" id="66420"/>
    <lineage>
        <taxon>Eukaryota</taxon>
        <taxon>Metazoa</taxon>
        <taxon>Ecdysozoa</taxon>
        <taxon>Arthropoda</taxon>
        <taxon>Hexapoda</taxon>
        <taxon>Insecta</taxon>
        <taxon>Pterygota</taxon>
        <taxon>Neoptera</taxon>
        <taxon>Endopterygota</taxon>
        <taxon>Lepidoptera</taxon>
        <taxon>Glossata</taxon>
        <taxon>Ditrysia</taxon>
        <taxon>Papilionoidea</taxon>
        <taxon>Papilionidae</taxon>
        <taxon>Papilioninae</taxon>
        <taxon>Papilio</taxon>
    </lineage>
</organism>
<feature type="transmembrane region" description="Helical" evidence="1">
    <location>
        <begin position="150"/>
        <end position="173"/>
    </location>
</feature>
<dbReference type="Proteomes" id="UP000694872">
    <property type="component" value="Unplaced"/>
</dbReference>